<feature type="transmembrane region" description="Helical" evidence="6">
    <location>
        <begin position="55"/>
        <end position="72"/>
    </location>
</feature>
<keyword evidence="8" id="KW-1185">Reference proteome</keyword>
<evidence type="ECO:0000313" key="8">
    <source>
        <dbReference type="Proteomes" id="UP000008221"/>
    </source>
</evidence>
<comment type="subcellular location">
    <subcellularLocation>
        <location evidence="1">Cell membrane</location>
        <topology evidence="1">Multi-pass membrane protein</topology>
    </subcellularLocation>
</comment>
<evidence type="ECO:0000313" key="7">
    <source>
        <dbReference type="EMBL" id="ABK53759.1"/>
    </source>
</evidence>
<dbReference type="InterPro" id="IPR019108">
    <property type="entry name" value="Caa3_assmbl_CtaG-rel"/>
</dbReference>
<dbReference type="InParanoid" id="A0LWE9"/>
<dbReference type="KEGG" id="ace:Acel_1987"/>
<dbReference type="STRING" id="351607.Acel_1987"/>
<gene>
    <name evidence="7" type="ordered locus">Acel_1987</name>
</gene>
<dbReference type="Proteomes" id="UP000008221">
    <property type="component" value="Chromosome"/>
</dbReference>
<feature type="transmembrane region" description="Helical" evidence="6">
    <location>
        <begin position="172"/>
        <end position="188"/>
    </location>
</feature>
<dbReference type="GO" id="GO:0005886">
    <property type="term" value="C:plasma membrane"/>
    <property type="evidence" value="ECO:0007669"/>
    <property type="project" value="UniProtKB-SubCell"/>
</dbReference>
<evidence type="ECO:0000256" key="4">
    <source>
        <dbReference type="ARBA" id="ARBA00022989"/>
    </source>
</evidence>
<dbReference type="EMBL" id="CP000481">
    <property type="protein sequence ID" value="ABK53759.1"/>
    <property type="molecule type" value="Genomic_DNA"/>
</dbReference>
<keyword evidence="5 6" id="KW-0472">Membrane</keyword>
<evidence type="ECO:0000256" key="5">
    <source>
        <dbReference type="ARBA" id="ARBA00023136"/>
    </source>
</evidence>
<feature type="transmembrane region" description="Helical" evidence="6">
    <location>
        <begin position="20"/>
        <end position="43"/>
    </location>
</feature>
<evidence type="ECO:0000256" key="1">
    <source>
        <dbReference type="ARBA" id="ARBA00004651"/>
    </source>
</evidence>
<feature type="transmembrane region" description="Helical" evidence="6">
    <location>
        <begin position="134"/>
        <end position="152"/>
    </location>
</feature>
<keyword evidence="4 6" id="KW-1133">Transmembrane helix</keyword>
<organism evidence="7 8">
    <name type="scientific">Acidothermus cellulolyticus (strain ATCC 43068 / DSM 8971 / 11B)</name>
    <dbReference type="NCBI Taxonomy" id="351607"/>
    <lineage>
        <taxon>Bacteria</taxon>
        <taxon>Bacillati</taxon>
        <taxon>Actinomycetota</taxon>
        <taxon>Actinomycetes</taxon>
        <taxon>Acidothermales</taxon>
        <taxon>Acidothermaceae</taxon>
        <taxon>Acidothermus</taxon>
    </lineage>
</organism>
<accession>A0LWE9</accession>
<feature type="transmembrane region" description="Helical" evidence="6">
    <location>
        <begin position="92"/>
        <end position="113"/>
    </location>
</feature>
<dbReference type="eggNOG" id="COG3336">
    <property type="taxonomic scope" value="Bacteria"/>
</dbReference>
<evidence type="ECO:0000256" key="3">
    <source>
        <dbReference type="ARBA" id="ARBA00022692"/>
    </source>
</evidence>
<proteinExistence type="predicted"/>
<reference evidence="7 8" key="1">
    <citation type="journal article" date="2009" name="Genome Res.">
        <title>Complete genome of the cellulolytic thermophile Acidothermus cellulolyticus 11B provides insights into its ecophysiological and evolutionary adaptations.</title>
        <authorList>
            <person name="Barabote R.D."/>
            <person name="Xie G."/>
            <person name="Leu D.H."/>
            <person name="Normand P."/>
            <person name="Necsulea A."/>
            <person name="Daubin V."/>
            <person name="Medigue C."/>
            <person name="Adney W.S."/>
            <person name="Xu X.C."/>
            <person name="Lapidus A."/>
            <person name="Parales R.E."/>
            <person name="Detter C."/>
            <person name="Pujic P."/>
            <person name="Bruce D."/>
            <person name="Lavire C."/>
            <person name="Challacombe J.F."/>
            <person name="Brettin T.S."/>
            <person name="Berry A.M."/>
        </authorList>
    </citation>
    <scope>NUCLEOTIDE SEQUENCE [LARGE SCALE GENOMIC DNA]</scope>
    <source>
        <strain evidence="8">ATCC 43068 / DSM 8971 / 11B</strain>
    </source>
</reference>
<feature type="transmembrane region" description="Helical" evidence="6">
    <location>
        <begin position="249"/>
        <end position="272"/>
    </location>
</feature>
<keyword evidence="3 6" id="KW-0812">Transmembrane</keyword>
<dbReference type="HOGENOM" id="CLU_054944_1_0_11"/>
<evidence type="ECO:0000256" key="2">
    <source>
        <dbReference type="ARBA" id="ARBA00022475"/>
    </source>
</evidence>
<protein>
    <submittedName>
        <fullName evidence="7">Putative copper resistance protein D</fullName>
    </submittedName>
</protein>
<dbReference type="AlphaFoldDB" id="A0LWE9"/>
<dbReference type="Pfam" id="PF09678">
    <property type="entry name" value="Caa3_CtaG"/>
    <property type="match status" value="1"/>
</dbReference>
<sequence>MAHEHDVPPPLTTHRLLTDWQFAPVVTAGLAAAAAAYLLGIVLVRRRHPSRPWPIARTGAFFAGLAVIAVATESGLAAYDDVLFWVHMWQHLLLLMVAPPLLILGEPLTLLLHASRNPVHRWAVRLLRSRPIQWVTHPLVGVSAYTVTVVVTHLTSFMNLVLTNSTVHDLEHVWYLAAGYLYFLPLLGREPIRWRLTFPLRLFLLFLAMPVDTFTGVVLLQTSYEPFPAYIGRRDWGPSLLDDLHAGGAVMWIGGDGIMLVIMFAAFVAVLAGRGRMDMGRWLESLRAARFAALGAASGVGVQPPAENTRDGAGTDTDVDQQLAAYNAYLARLHAMEEHDSRGEQHSTTTGGSS</sequence>
<feature type="transmembrane region" description="Helical" evidence="6">
    <location>
        <begin position="200"/>
        <end position="220"/>
    </location>
</feature>
<evidence type="ECO:0000256" key="6">
    <source>
        <dbReference type="SAM" id="Phobius"/>
    </source>
</evidence>
<keyword evidence="2" id="KW-1003">Cell membrane</keyword>
<name>A0LWE9_ACIC1</name>